<feature type="binding site" evidence="11">
    <location>
        <position position="118"/>
    </location>
    <ligand>
        <name>ATP</name>
        <dbReference type="ChEBI" id="CHEBI:30616"/>
    </ligand>
</feature>
<dbReference type="PRINTS" id="PR01100">
    <property type="entry name" value="SHIKIMTKNASE"/>
</dbReference>
<protein>
    <recommendedName>
        <fullName evidence="3 11">Shikimate kinase</fullName>
        <shortName evidence="11">SK</shortName>
        <ecNumber evidence="3 11">2.7.1.71</ecNumber>
    </recommendedName>
</protein>
<evidence type="ECO:0000256" key="1">
    <source>
        <dbReference type="ARBA" id="ARBA00004842"/>
    </source>
</evidence>
<dbReference type="HAMAP" id="MF_00109">
    <property type="entry name" value="Shikimate_kinase"/>
    <property type="match status" value="1"/>
</dbReference>
<sequence length="171" mass="19250">MKKHIFLIGFMGCGKSTNAKFLAEMTGKIRTEMDDEIAAEKGMEVQTIFRKYGETYFRDLETELIKKLAFREPSVVSCGGGAVLREENVAMMKEEGLVVLLTASPETVYERIHGMGDRPVLKGNMNVPYIRELMEKRRPSYEAAADFRVATDGKTAEEICREILELVSAQT</sequence>
<comment type="function">
    <text evidence="11">Catalyzes the specific phosphorylation of the 3-hydroxyl group of shikimic acid using ATP as a cosubstrate.</text>
</comment>
<dbReference type="GO" id="GO:0005829">
    <property type="term" value="C:cytosol"/>
    <property type="evidence" value="ECO:0007669"/>
    <property type="project" value="TreeGrafter"/>
</dbReference>
<evidence type="ECO:0000256" key="6">
    <source>
        <dbReference type="ARBA" id="ARBA00022741"/>
    </source>
</evidence>
<evidence type="ECO:0000256" key="9">
    <source>
        <dbReference type="ARBA" id="ARBA00023141"/>
    </source>
</evidence>
<organism evidence="12 13">
    <name type="scientific">Candidatus Copromonas faecavium</name>
    <name type="common">nom. illeg.</name>
    <dbReference type="NCBI Taxonomy" id="2840740"/>
    <lineage>
        <taxon>Bacteria</taxon>
        <taxon>Bacillati</taxon>
        <taxon>Bacillota</taxon>
        <taxon>Clostridia</taxon>
        <taxon>Lachnospirales</taxon>
        <taxon>Lachnospiraceae</taxon>
        <taxon>Candidatus Copromonas (nom. illeg.)</taxon>
    </lineage>
</organism>
<keyword evidence="11" id="KW-0460">Magnesium</keyword>
<evidence type="ECO:0000313" key="12">
    <source>
        <dbReference type="EMBL" id="HIR04895.1"/>
    </source>
</evidence>
<dbReference type="GO" id="GO:0009073">
    <property type="term" value="P:aromatic amino acid family biosynthetic process"/>
    <property type="evidence" value="ECO:0007669"/>
    <property type="project" value="UniProtKB-KW"/>
</dbReference>
<comment type="similarity">
    <text evidence="2 11">Belongs to the shikimate kinase family.</text>
</comment>
<keyword evidence="5 11" id="KW-0808">Transferase</keyword>
<dbReference type="SUPFAM" id="SSF52540">
    <property type="entry name" value="P-loop containing nucleoside triphosphate hydrolases"/>
    <property type="match status" value="1"/>
</dbReference>
<dbReference type="InterPro" id="IPR027417">
    <property type="entry name" value="P-loop_NTPase"/>
</dbReference>
<keyword evidence="11" id="KW-0479">Metal-binding</keyword>
<evidence type="ECO:0000256" key="4">
    <source>
        <dbReference type="ARBA" id="ARBA00022605"/>
    </source>
</evidence>
<feature type="binding site" evidence="11">
    <location>
        <position position="34"/>
    </location>
    <ligand>
        <name>substrate</name>
    </ligand>
</feature>
<dbReference type="Proteomes" id="UP000824250">
    <property type="component" value="Unassembled WGS sequence"/>
</dbReference>
<comment type="subunit">
    <text evidence="11">Monomer.</text>
</comment>
<comment type="caution">
    <text evidence="12">The sequence shown here is derived from an EMBL/GenBank/DDBJ whole genome shotgun (WGS) entry which is preliminary data.</text>
</comment>
<dbReference type="CDD" id="cd00464">
    <property type="entry name" value="SK"/>
    <property type="match status" value="1"/>
</dbReference>
<reference evidence="12" key="2">
    <citation type="journal article" date="2021" name="PeerJ">
        <title>Extensive microbial diversity within the chicken gut microbiome revealed by metagenomics and culture.</title>
        <authorList>
            <person name="Gilroy R."/>
            <person name="Ravi A."/>
            <person name="Getino M."/>
            <person name="Pursley I."/>
            <person name="Horton D.L."/>
            <person name="Alikhan N.F."/>
            <person name="Baker D."/>
            <person name="Gharbi K."/>
            <person name="Hall N."/>
            <person name="Watson M."/>
            <person name="Adriaenssens E.M."/>
            <person name="Foster-Nyarko E."/>
            <person name="Jarju S."/>
            <person name="Secka A."/>
            <person name="Antonio M."/>
            <person name="Oren A."/>
            <person name="Chaudhuri R.R."/>
            <person name="La Ragione R."/>
            <person name="Hildebrand F."/>
            <person name="Pallen M.J."/>
        </authorList>
    </citation>
    <scope>NUCLEOTIDE SEQUENCE</scope>
    <source>
        <strain evidence="12">CHK180-2868</strain>
    </source>
</reference>
<dbReference type="EC" id="2.7.1.71" evidence="3 11"/>
<keyword evidence="6 11" id="KW-0547">Nucleotide-binding</keyword>
<feature type="binding site" evidence="11">
    <location>
        <position position="80"/>
    </location>
    <ligand>
        <name>substrate</name>
    </ligand>
</feature>
<feature type="binding site" evidence="11">
    <location>
        <position position="16"/>
    </location>
    <ligand>
        <name>Mg(2+)</name>
        <dbReference type="ChEBI" id="CHEBI:18420"/>
    </ligand>
</feature>
<feature type="binding site" evidence="11">
    <location>
        <position position="58"/>
    </location>
    <ligand>
        <name>substrate</name>
    </ligand>
</feature>
<dbReference type="EMBL" id="DVGC01000014">
    <property type="protein sequence ID" value="HIR04895.1"/>
    <property type="molecule type" value="Genomic_DNA"/>
</dbReference>
<evidence type="ECO:0000256" key="10">
    <source>
        <dbReference type="ARBA" id="ARBA00048567"/>
    </source>
</evidence>
<reference evidence="12" key="1">
    <citation type="submission" date="2020-10" db="EMBL/GenBank/DDBJ databases">
        <authorList>
            <person name="Gilroy R."/>
        </authorList>
    </citation>
    <scope>NUCLEOTIDE SEQUENCE</scope>
    <source>
        <strain evidence="12">CHK180-2868</strain>
    </source>
</reference>
<feature type="binding site" evidence="11">
    <location>
        <begin position="12"/>
        <end position="17"/>
    </location>
    <ligand>
        <name>ATP</name>
        <dbReference type="ChEBI" id="CHEBI:30616"/>
    </ligand>
</feature>
<comment type="catalytic activity">
    <reaction evidence="10 11">
        <text>shikimate + ATP = 3-phosphoshikimate + ADP + H(+)</text>
        <dbReference type="Rhea" id="RHEA:13121"/>
        <dbReference type="ChEBI" id="CHEBI:15378"/>
        <dbReference type="ChEBI" id="CHEBI:30616"/>
        <dbReference type="ChEBI" id="CHEBI:36208"/>
        <dbReference type="ChEBI" id="CHEBI:145989"/>
        <dbReference type="ChEBI" id="CHEBI:456216"/>
        <dbReference type="EC" id="2.7.1.71"/>
    </reaction>
</comment>
<name>A0A9D1A3L0_9FIRM</name>
<dbReference type="GO" id="GO:0005524">
    <property type="term" value="F:ATP binding"/>
    <property type="evidence" value="ECO:0007669"/>
    <property type="project" value="UniProtKB-UniRule"/>
</dbReference>
<dbReference type="GO" id="GO:0004765">
    <property type="term" value="F:shikimate kinase activity"/>
    <property type="evidence" value="ECO:0007669"/>
    <property type="project" value="UniProtKB-UniRule"/>
</dbReference>
<feature type="binding site" evidence="11">
    <location>
        <position position="137"/>
    </location>
    <ligand>
        <name>substrate</name>
    </ligand>
</feature>
<comment type="pathway">
    <text evidence="1 11">Metabolic intermediate biosynthesis; chorismate biosynthesis; chorismate from D-erythrose 4-phosphate and phosphoenolpyruvate: step 5/7.</text>
</comment>
<keyword evidence="7 11" id="KW-0418">Kinase</keyword>
<evidence type="ECO:0000256" key="8">
    <source>
        <dbReference type="ARBA" id="ARBA00022840"/>
    </source>
</evidence>
<comment type="cofactor">
    <cofactor evidence="11">
        <name>Mg(2+)</name>
        <dbReference type="ChEBI" id="CHEBI:18420"/>
    </cofactor>
    <text evidence="11">Binds 1 Mg(2+) ion per subunit.</text>
</comment>
<keyword evidence="9 11" id="KW-0057">Aromatic amino acid biosynthesis</keyword>
<comment type="caution">
    <text evidence="11">Lacks conserved residue(s) required for the propagation of feature annotation.</text>
</comment>
<dbReference type="GO" id="GO:0008652">
    <property type="term" value="P:amino acid biosynthetic process"/>
    <property type="evidence" value="ECO:0007669"/>
    <property type="project" value="UniProtKB-KW"/>
</dbReference>
<evidence type="ECO:0000256" key="5">
    <source>
        <dbReference type="ARBA" id="ARBA00022679"/>
    </source>
</evidence>
<evidence type="ECO:0000313" key="13">
    <source>
        <dbReference type="Proteomes" id="UP000824250"/>
    </source>
</evidence>
<keyword evidence="11" id="KW-0963">Cytoplasm</keyword>
<dbReference type="PANTHER" id="PTHR21087:SF16">
    <property type="entry name" value="SHIKIMATE KINASE 1, CHLOROPLASTIC"/>
    <property type="match status" value="1"/>
</dbReference>
<evidence type="ECO:0000256" key="2">
    <source>
        <dbReference type="ARBA" id="ARBA00006997"/>
    </source>
</evidence>
<dbReference type="PROSITE" id="PS01128">
    <property type="entry name" value="SHIKIMATE_KINASE"/>
    <property type="match status" value="1"/>
</dbReference>
<dbReference type="PANTHER" id="PTHR21087">
    <property type="entry name" value="SHIKIMATE KINASE"/>
    <property type="match status" value="1"/>
</dbReference>
<keyword evidence="4 11" id="KW-0028">Amino-acid biosynthesis</keyword>
<proteinExistence type="inferred from homology"/>
<dbReference type="GO" id="GO:0009423">
    <property type="term" value="P:chorismate biosynthetic process"/>
    <property type="evidence" value="ECO:0007669"/>
    <property type="project" value="UniProtKB-UniRule"/>
</dbReference>
<dbReference type="AlphaFoldDB" id="A0A9D1A3L0"/>
<dbReference type="Pfam" id="PF01202">
    <property type="entry name" value="SKI"/>
    <property type="match status" value="1"/>
</dbReference>
<evidence type="ECO:0000256" key="7">
    <source>
        <dbReference type="ARBA" id="ARBA00022777"/>
    </source>
</evidence>
<comment type="subcellular location">
    <subcellularLocation>
        <location evidence="11">Cytoplasm</location>
    </subcellularLocation>
</comment>
<dbReference type="GO" id="GO:0000287">
    <property type="term" value="F:magnesium ion binding"/>
    <property type="evidence" value="ECO:0007669"/>
    <property type="project" value="UniProtKB-UniRule"/>
</dbReference>
<evidence type="ECO:0000256" key="3">
    <source>
        <dbReference type="ARBA" id="ARBA00012154"/>
    </source>
</evidence>
<accession>A0A9D1A3L0</accession>
<evidence type="ECO:0000256" key="11">
    <source>
        <dbReference type="HAMAP-Rule" id="MF_00109"/>
    </source>
</evidence>
<dbReference type="InterPro" id="IPR000623">
    <property type="entry name" value="Shikimate_kinase/TSH1"/>
</dbReference>
<dbReference type="InterPro" id="IPR031322">
    <property type="entry name" value="Shikimate/glucono_kinase"/>
</dbReference>
<gene>
    <name evidence="11" type="primary">aroK</name>
    <name evidence="12" type="ORF">IAB28_02890</name>
</gene>
<dbReference type="InterPro" id="IPR023000">
    <property type="entry name" value="Shikimate_kinase_CS"/>
</dbReference>
<dbReference type="Gene3D" id="3.40.50.300">
    <property type="entry name" value="P-loop containing nucleotide triphosphate hydrolases"/>
    <property type="match status" value="1"/>
</dbReference>
<keyword evidence="8 11" id="KW-0067">ATP-binding</keyword>